<reference evidence="2" key="1">
    <citation type="journal article" date="2022" name="Mol. Ecol. Resour.">
        <title>The genomes of chicory, endive, great burdock and yacon provide insights into Asteraceae palaeo-polyploidization history and plant inulin production.</title>
        <authorList>
            <person name="Fan W."/>
            <person name="Wang S."/>
            <person name="Wang H."/>
            <person name="Wang A."/>
            <person name="Jiang F."/>
            <person name="Liu H."/>
            <person name="Zhao H."/>
            <person name="Xu D."/>
            <person name="Zhang Y."/>
        </authorList>
    </citation>
    <scope>NUCLEOTIDE SEQUENCE [LARGE SCALE GENOMIC DNA]</scope>
    <source>
        <strain evidence="2">cv. Punajuju</strain>
    </source>
</reference>
<dbReference type="EMBL" id="CM042010">
    <property type="protein sequence ID" value="KAI3780488.1"/>
    <property type="molecule type" value="Genomic_DNA"/>
</dbReference>
<sequence>MRDSVKAVWGTFLSVRLLNIAGTIRIWYHTKIFLKQDNLIQALSPWDMIGSFGVRNFMLCKKPQKDVDGGDVKPVAVGIMVLATVMAWKVKLSEGIDKHVSLSSSVGLKASNCGSNAENSSSGNESQENGGGRSLSLEIPQNWKSYALSTILLLFIPSFAASPKEE</sequence>
<keyword evidence="2" id="KW-1185">Reference proteome</keyword>
<organism evidence="1 2">
    <name type="scientific">Cichorium intybus</name>
    <name type="common">Chicory</name>
    <dbReference type="NCBI Taxonomy" id="13427"/>
    <lineage>
        <taxon>Eukaryota</taxon>
        <taxon>Viridiplantae</taxon>
        <taxon>Streptophyta</taxon>
        <taxon>Embryophyta</taxon>
        <taxon>Tracheophyta</taxon>
        <taxon>Spermatophyta</taxon>
        <taxon>Magnoliopsida</taxon>
        <taxon>eudicotyledons</taxon>
        <taxon>Gunneridae</taxon>
        <taxon>Pentapetalae</taxon>
        <taxon>asterids</taxon>
        <taxon>campanulids</taxon>
        <taxon>Asterales</taxon>
        <taxon>Asteraceae</taxon>
        <taxon>Cichorioideae</taxon>
        <taxon>Cichorieae</taxon>
        <taxon>Cichoriinae</taxon>
        <taxon>Cichorium</taxon>
    </lineage>
</organism>
<accession>A0ACB9GAI0</accession>
<gene>
    <name evidence="1" type="ORF">L2E82_10469</name>
</gene>
<evidence type="ECO:0000313" key="2">
    <source>
        <dbReference type="Proteomes" id="UP001055811"/>
    </source>
</evidence>
<reference evidence="1 2" key="2">
    <citation type="journal article" date="2022" name="Mol. Ecol. Resour.">
        <title>The genomes of chicory, endive, great burdock and yacon provide insights into Asteraceae paleo-polyploidization history and plant inulin production.</title>
        <authorList>
            <person name="Fan W."/>
            <person name="Wang S."/>
            <person name="Wang H."/>
            <person name="Wang A."/>
            <person name="Jiang F."/>
            <person name="Liu H."/>
            <person name="Zhao H."/>
            <person name="Xu D."/>
            <person name="Zhang Y."/>
        </authorList>
    </citation>
    <scope>NUCLEOTIDE SEQUENCE [LARGE SCALE GENOMIC DNA]</scope>
    <source>
        <strain evidence="2">cv. Punajuju</strain>
        <tissue evidence="1">Leaves</tissue>
    </source>
</reference>
<comment type="caution">
    <text evidence="1">The sequence shown here is derived from an EMBL/GenBank/DDBJ whole genome shotgun (WGS) entry which is preliminary data.</text>
</comment>
<evidence type="ECO:0000313" key="1">
    <source>
        <dbReference type="EMBL" id="KAI3780488.1"/>
    </source>
</evidence>
<protein>
    <submittedName>
        <fullName evidence="1">Uncharacterized protein</fullName>
    </submittedName>
</protein>
<dbReference type="Proteomes" id="UP001055811">
    <property type="component" value="Linkage Group LG02"/>
</dbReference>
<proteinExistence type="predicted"/>
<name>A0ACB9GAI0_CICIN</name>